<dbReference type="Gene3D" id="2.30.42.10">
    <property type="match status" value="1"/>
</dbReference>
<dbReference type="OrthoDB" id="4217619at2759"/>
<dbReference type="Pfam" id="PF13365">
    <property type="entry name" value="Trypsin_2"/>
    <property type="match status" value="1"/>
</dbReference>
<keyword evidence="3" id="KW-0378">Hydrolase</keyword>
<dbReference type="AlphaFoldDB" id="A0A2H9TG08"/>
<dbReference type="SMART" id="SM00228">
    <property type="entry name" value="PDZ"/>
    <property type="match status" value="1"/>
</dbReference>
<gene>
    <name evidence="5" type="ORF">PSACC_03460</name>
</gene>
<dbReference type="GO" id="GO:0006508">
    <property type="term" value="P:proteolysis"/>
    <property type="evidence" value="ECO:0007669"/>
    <property type="project" value="UniProtKB-KW"/>
</dbReference>
<keyword evidence="6" id="KW-1185">Reference proteome</keyword>
<dbReference type="Proteomes" id="UP000240830">
    <property type="component" value="Unassembled WGS sequence"/>
</dbReference>
<evidence type="ECO:0000256" key="2">
    <source>
        <dbReference type="ARBA" id="ARBA00022670"/>
    </source>
</evidence>
<sequence length="244" mass="26318">MPLQTTDQIDLSKYPPAIISNDIPRLGDPVAALGNPLGLKNSLTVGVVGGSRSNEEAKRPDSRVRYVQMDLHTNPGSSGGPLFTPKGAVIGMVTQRAEVEGISFAIQLRSVKRMITELEEKRRVSRPWLGFTGITLGPELVFQVTCPRRKHLLRSVGNGVLVTKVHLQSPSSEADLQPGDIITHVNGAPVASLGDILMQSTPENPALELTAVRIISENGELETKEFNSLLHTAEFDIMLLAATS</sequence>
<comment type="caution">
    <text evidence="5">The sequence shown here is derived from an EMBL/GenBank/DDBJ whole genome shotgun (WGS) entry which is preliminary data.</text>
</comment>
<evidence type="ECO:0000259" key="4">
    <source>
        <dbReference type="SMART" id="SM00228"/>
    </source>
</evidence>
<proteinExistence type="inferred from homology"/>
<dbReference type="Pfam" id="PF13180">
    <property type="entry name" value="PDZ_2"/>
    <property type="match status" value="1"/>
</dbReference>
<dbReference type="GO" id="GO:0004252">
    <property type="term" value="F:serine-type endopeptidase activity"/>
    <property type="evidence" value="ECO:0007669"/>
    <property type="project" value="InterPro"/>
</dbReference>
<dbReference type="PANTHER" id="PTHR22939:SF129">
    <property type="entry name" value="SERINE PROTEASE HTRA2, MITOCHONDRIAL"/>
    <property type="match status" value="1"/>
</dbReference>
<feature type="domain" description="PDZ" evidence="4">
    <location>
        <begin position="127"/>
        <end position="215"/>
    </location>
</feature>
<name>A0A2H9TG08_9FUNG</name>
<dbReference type="InterPro" id="IPR001940">
    <property type="entry name" value="Peptidase_S1C"/>
</dbReference>
<dbReference type="Gene3D" id="2.40.10.120">
    <property type="match status" value="1"/>
</dbReference>
<dbReference type="InterPro" id="IPR001478">
    <property type="entry name" value="PDZ"/>
</dbReference>
<keyword evidence="2 5" id="KW-0645">Protease</keyword>
<evidence type="ECO:0000256" key="1">
    <source>
        <dbReference type="ARBA" id="ARBA00010541"/>
    </source>
</evidence>
<dbReference type="SUPFAM" id="SSF50156">
    <property type="entry name" value="PDZ domain-like"/>
    <property type="match status" value="1"/>
</dbReference>
<evidence type="ECO:0000313" key="5">
    <source>
        <dbReference type="EMBL" id="PJF16713.1"/>
    </source>
</evidence>
<protein>
    <submittedName>
        <fullName evidence="5">Putative serine protease HhoB</fullName>
    </submittedName>
</protein>
<evidence type="ECO:0000313" key="6">
    <source>
        <dbReference type="Proteomes" id="UP000240830"/>
    </source>
</evidence>
<dbReference type="InterPro" id="IPR009003">
    <property type="entry name" value="Peptidase_S1_PA"/>
</dbReference>
<dbReference type="PANTHER" id="PTHR22939">
    <property type="entry name" value="SERINE PROTEASE FAMILY S1C HTRA-RELATED"/>
    <property type="match status" value="1"/>
</dbReference>
<organism evidence="5 6">
    <name type="scientific">Paramicrosporidium saccamoebae</name>
    <dbReference type="NCBI Taxonomy" id="1246581"/>
    <lineage>
        <taxon>Eukaryota</taxon>
        <taxon>Fungi</taxon>
        <taxon>Fungi incertae sedis</taxon>
        <taxon>Cryptomycota</taxon>
        <taxon>Cryptomycota incertae sedis</taxon>
        <taxon>Paramicrosporidium</taxon>
    </lineage>
</organism>
<dbReference type="STRING" id="1246581.A0A2H9TG08"/>
<dbReference type="InterPro" id="IPR036034">
    <property type="entry name" value="PDZ_sf"/>
</dbReference>
<dbReference type="PRINTS" id="PR00834">
    <property type="entry name" value="PROTEASES2C"/>
</dbReference>
<dbReference type="EMBL" id="MTSL01000208">
    <property type="protein sequence ID" value="PJF16713.1"/>
    <property type="molecule type" value="Genomic_DNA"/>
</dbReference>
<comment type="similarity">
    <text evidence="1">Belongs to the peptidase S1C family.</text>
</comment>
<dbReference type="SUPFAM" id="SSF50494">
    <property type="entry name" value="Trypsin-like serine proteases"/>
    <property type="match status" value="1"/>
</dbReference>
<reference evidence="5 6" key="1">
    <citation type="submission" date="2016-10" db="EMBL/GenBank/DDBJ databases">
        <title>The genome of Paramicrosporidium saccamoebae is the missing link in understanding Cryptomycota and Microsporidia evolution.</title>
        <authorList>
            <person name="Quandt C.A."/>
            <person name="Beaudet D."/>
            <person name="Corsaro D."/>
            <person name="Michel R."/>
            <person name="Corradi N."/>
            <person name="James T."/>
        </authorList>
    </citation>
    <scope>NUCLEOTIDE SEQUENCE [LARGE SCALE GENOMIC DNA]</scope>
    <source>
        <strain evidence="5 6">KSL3</strain>
    </source>
</reference>
<accession>A0A2H9TG08</accession>
<evidence type="ECO:0000256" key="3">
    <source>
        <dbReference type="ARBA" id="ARBA00022801"/>
    </source>
</evidence>